<keyword evidence="7" id="KW-1185">Reference proteome</keyword>
<evidence type="ECO:0000256" key="1">
    <source>
        <dbReference type="ARBA" id="ARBA00010164"/>
    </source>
</evidence>
<dbReference type="InterPro" id="IPR052028">
    <property type="entry name" value="HipA_Ser/Thr_kinase"/>
</dbReference>
<dbReference type="RefSeq" id="WP_184335029.1">
    <property type="nucleotide sequence ID" value="NZ_JACHHZ010000006.1"/>
</dbReference>
<dbReference type="EMBL" id="JACHHZ010000006">
    <property type="protein sequence ID" value="MBB6095626.1"/>
    <property type="molecule type" value="Genomic_DNA"/>
</dbReference>
<dbReference type="EC" id="2.7.11.1" evidence="6"/>
<dbReference type="GO" id="GO:0005829">
    <property type="term" value="C:cytosol"/>
    <property type="evidence" value="ECO:0007669"/>
    <property type="project" value="TreeGrafter"/>
</dbReference>
<dbReference type="InterPro" id="IPR012893">
    <property type="entry name" value="HipA-like_C"/>
</dbReference>
<reference evidence="6 7" key="1">
    <citation type="submission" date="2020-08" db="EMBL/GenBank/DDBJ databases">
        <title>Genomic Encyclopedia of Type Strains, Phase IV (KMG-IV): sequencing the most valuable type-strain genomes for metagenomic binning, comparative biology and taxonomic classification.</title>
        <authorList>
            <person name="Goeker M."/>
        </authorList>
    </citation>
    <scope>NUCLEOTIDE SEQUENCE [LARGE SCALE GENOMIC DNA]</scope>
    <source>
        <strain evidence="6 7">DSM 26723</strain>
    </source>
</reference>
<comment type="caution">
    <text evidence="6">The sequence shown here is derived from an EMBL/GenBank/DDBJ whole genome shotgun (WGS) entry which is preliminary data.</text>
</comment>
<evidence type="ECO:0000256" key="2">
    <source>
        <dbReference type="ARBA" id="ARBA00022679"/>
    </source>
</evidence>
<evidence type="ECO:0000256" key="3">
    <source>
        <dbReference type="ARBA" id="ARBA00022777"/>
    </source>
</evidence>
<feature type="domain" description="HipA N-terminal subdomain 1" evidence="5">
    <location>
        <begin position="18"/>
        <end position="95"/>
    </location>
</feature>
<evidence type="ECO:0000259" key="5">
    <source>
        <dbReference type="Pfam" id="PF13657"/>
    </source>
</evidence>
<comment type="similarity">
    <text evidence="1">Belongs to the HipA Ser/Thr kinase family.</text>
</comment>
<dbReference type="Proteomes" id="UP000588068">
    <property type="component" value="Unassembled WGS sequence"/>
</dbReference>
<gene>
    <name evidence="6" type="ORF">HNQ60_004517</name>
</gene>
<dbReference type="Pfam" id="PF07804">
    <property type="entry name" value="HipA_C"/>
    <property type="match status" value="1"/>
</dbReference>
<keyword evidence="3 6" id="KW-0418">Kinase</keyword>
<accession>A0A841HRV2</accession>
<protein>
    <submittedName>
        <fullName evidence="6">Serine/threonine-protein kinase HipA</fullName>
        <ecNumber evidence="6">2.7.11.1</ecNumber>
    </submittedName>
</protein>
<dbReference type="Pfam" id="PF13657">
    <property type="entry name" value="Couple_hipA"/>
    <property type="match status" value="1"/>
</dbReference>
<proteinExistence type="inferred from homology"/>
<evidence type="ECO:0000313" key="6">
    <source>
        <dbReference type="EMBL" id="MBB6095626.1"/>
    </source>
</evidence>
<dbReference type="AlphaFoldDB" id="A0A841HRV2"/>
<feature type="domain" description="HipA-like C-terminal" evidence="4">
    <location>
        <begin position="184"/>
        <end position="394"/>
    </location>
</feature>
<keyword evidence="2 6" id="KW-0808">Transferase</keyword>
<name>A0A841HRV2_9GAMM</name>
<dbReference type="InterPro" id="IPR017508">
    <property type="entry name" value="HipA_N1"/>
</dbReference>
<dbReference type="PANTHER" id="PTHR37419:SF8">
    <property type="entry name" value="TOXIN YJJJ"/>
    <property type="match status" value="1"/>
</dbReference>
<dbReference type="GO" id="GO:0004674">
    <property type="term" value="F:protein serine/threonine kinase activity"/>
    <property type="evidence" value="ECO:0007669"/>
    <property type="project" value="UniProtKB-EC"/>
</dbReference>
<sequence length="424" mass="47223">MSSRGLQQVDVILDVEDLGQRRMGILHRQTARGGEVYSFEFDPDWLTRRDPIALDPDLLPAPGRTYPSAGRAQFGIFMDSAPDRWGRTLMQRREALLATQEKRPARTLMEWDYLLGVHDFSRLGALRFRAHLDSPFLDDSSTNKAPPLASLRELQAAARVIEEDRAPDDNSLKAALDQLLAPGSSLGGARPKASVLDEHGQLCIAKFPSGQDEWDVGAWEMVAHALAKNAGIRVPPTRTVRFTPDGHTFIAQRFDRTPKGSRLAFVSAMTLLQRSDGDNDASYLELVDLMQSRGAQTQADCEELFRRVVFSICISNTDDHLRNHGFIVGGTGVVLSPIFDINPNPQRRQLSLAVDETNATLSLDVAESAAEYYGLRIDRARDIIGKVQKSVQRWPKEAKALGIPERQQELMRPAFSLAEQSRVQ</sequence>
<organism evidence="6 7">
    <name type="scientific">Povalibacter uvarum</name>
    <dbReference type="NCBI Taxonomy" id="732238"/>
    <lineage>
        <taxon>Bacteria</taxon>
        <taxon>Pseudomonadati</taxon>
        <taxon>Pseudomonadota</taxon>
        <taxon>Gammaproteobacteria</taxon>
        <taxon>Steroidobacterales</taxon>
        <taxon>Steroidobacteraceae</taxon>
        <taxon>Povalibacter</taxon>
    </lineage>
</organism>
<evidence type="ECO:0000313" key="7">
    <source>
        <dbReference type="Proteomes" id="UP000588068"/>
    </source>
</evidence>
<evidence type="ECO:0000259" key="4">
    <source>
        <dbReference type="Pfam" id="PF07804"/>
    </source>
</evidence>
<dbReference type="PANTHER" id="PTHR37419">
    <property type="entry name" value="SERINE/THREONINE-PROTEIN KINASE TOXIN HIPA"/>
    <property type="match status" value="1"/>
</dbReference>